<comment type="caution">
    <text evidence="1">The sequence shown here is derived from an EMBL/GenBank/DDBJ whole genome shotgun (WGS) entry which is preliminary data.</text>
</comment>
<gene>
    <name evidence="1" type="ORF">GTP77_28700</name>
</gene>
<reference evidence="1 2" key="1">
    <citation type="submission" date="2019-12" db="EMBL/GenBank/DDBJ databases">
        <title>Novel species isolated from a subtropical stream in China.</title>
        <authorList>
            <person name="Lu H."/>
        </authorList>
    </citation>
    <scope>NUCLEOTIDE SEQUENCE [LARGE SCALE GENOMIC DNA]</scope>
    <source>
        <strain evidence="1 2">FT127W</strain>
    </source>
</reference>
<keyword evidence="2" id="KW-1185">Reference proteome</keyword>
<evidence type="ECO:0000313" key="2">
    <source>
        <dbReference type="Proteomes" id="UP000450676"/>
    </source>
</evidence>
<evidence type="ECO:0000313" key="1">
    <source>
        <dbReference type="EMBL" id="MYN11296.1"/>
    </source>
</evidence>
<dbReference type="EMBL" id="WWCU01000065">
    <property type="protein sequence ID" value="MYN11296.1"/>
    <property type="molecule type" value="Genomic_DNA"/>
</dbReference>
<dbReference type="Proteomes" id="UP000450676">
    <property type="component" value="Unassembled WGS sequence"/>
</dbReference>
<sequence length="246" mass="28032">MTVFRRSGFWRSSVNGNIHWVDEHLVERDHWSRDSDSYLNENLLKQARAHVGITARLVTPNAECPVCRAPVFFYQNVHGSRVFFDELGPPWPKHPCIHTEFAEVDGAYAPIALTHADLRSQDEYDFIQKWNGAAGEEAFYEKYGTLPWEIFVCEKCYMGSELSVVVLRNAVGHKYFLAPESGDLSMLEGQLVAYYKGWLSYMSTSDLRTVELKLRRVGSKKVLHHLLGIEELDLKVYGWVMGGAAG</sequence>
<dbReference type="RefSeq" id="WP_161075564.1">
    <property type="nucleotide sequence ID" value="NZ_WWCU01000065.1"/>
</dbReference>
<dbReference type="AlphaFoldDB" id="A0A7X4HHF2"/>
<accession>A0A7X4HHF2</accession>
<name>A0A7X4HHF2_9BURK</name>
<organism evidence="1 2">
    <name type="scientific">Pseudoduganella aquatica</name>
    <dbReference type="NCBI Taxonomy" id="2660641"/>
    <lineage>
        <taxon>Bacteria</taxon>
        <taxon>Pseudomonadati</taxon>
        <taxon>Pseudomonadota</taxon>
        <taxon>Betaproteobacteria</taxon>
        <taxon>Burkholderiales</taxon>
        <taxon>Oxalobacteraceae</taxon>
        <taxon>Telluria group</taxon>
        <taxon>Pseudoduganella</taxon>
    </lineage>
</organism>
<protein>
    <submittedName>
        <fullName evidence="1">Uncharacterized protein</fullName>
    </submittedName>
</protein>
<proteinExistence type="predicted"/>